<evidence type="ECO:0000313" key="4">
    <source>
        <dbReference type="EMBL" id="AJD43719.1"/>
    </source>
</evidence>
<accession>A0A0B4X6L2</accession>
<proteinExistence type="predicted"/>
<sequence>MRCSCASTCPGSRCRWELTGFAARALARTAAGGRCVARGRTHDGGASRRRQSRPQIHCRHRARDTRLLAIVNGIIAAAELGLKEHDRLALAKRMMEWRLVGRRSSSNLPGLIELVVSWPLVSAGMVAETLKIAPRAAVRIIEELGLREMTGRGRFRAWGVL</sequence>
<dbReference type="Pfam" id="PF11972">
    <property type="entry name" value="HTH_13"/>
    <property type="match status" value="1"/>
</dbReference>
<evidence type="ECO:0000259" key="2">
    <source>
        <dbReference type="Pfam" id="PF07756"/>
    </source>
</evidence>
<evidence type="ECO:0000256" key="1">
    <source>
        <dbReference type="SAM" id="MobiDB-lite"/>
    </source>
</evidence>
<organism evidence="4 5">
    <name type="scientific">Rhizobium gallicum bv. gallicum R602sp</name>
    <dbReference type="NCBI Taxonomy" id="1041138"/>
    <lineage>
        <taxon>Bacteria</taxon>
        <taxon>Pseudomonadati</taxon>
        <taxon>Pseudomonadota</taxon>
        <taxon>Alphaproteobacteria</taxon>
        <taxon>Hyphomicrobiales</taxon>
        <taxon>Rhizobiaceae</taxon>
        <taxon>Rhizobium/Agrobacterium group</taxon>
        <taxon>Rhizobium</taxon>
    </lineage>
</organism>
<gene>
    <name evidence="4" type="ORF">RGR602_PB00181</name>
</gene>
<dbReference type="AlphaFoldDB" id="A0A0B4X6L2"/>
<dbReference type="KEGG" id="rga:RGR602_PB00181"/>
<keyword evidence="4" id="KW-0614">Plasmid</keyword>
<feature type="domain" description="DUF1612" evidence="2">
    <location>
        <begin position="53"/>
        <end position="99"/>
    </location>
</feature>
<dbReference type="Proteomes" id="UP000031368">
    <property type="component" value="Plasmid pRgalR602b"/>
</dbReference>
<keyword evidence="5" id="KW-1185">Reference proteome</keyword>
<feature type="compositionally biased region" description="Basic residues" evidence="1">
    <location>
        <begin position="47"/>
        <end position="56"/>
    </location>
</feature>
<reference evidence="4 5" key="1">
    <citation type="submission" date="2013-11" db="EMBL/GenBank/DDBJ databases">
        <title>Complete genome sequence of Rhizobium gallicum bv. gallicum R602.</title>
        <authorList>
            <person name="Bustos P."/>
            <person name="Santamaria R.I."/>
            <person name="Lozano L."/>
            <person name="Acosta J.L."/>
            <person name="Ormeno-Orrillo E."/>
            <person name="Rogel M.A."/>
            <person name="Romero D."/>
            <person name="Cevallos M.A."/>
            <person name="Martinez-Romero E."/>
            <person name="Gonzalez V."/>
        </authorList>
    </citation>
    <scope>NUCLEOTIDE SEQUENCE [LARGE SCALE GENOMIC DNA]</scope>
    <source>
        <strain evidence="4 5">R602</strain>
        <plasmid evidence="4 5">pRgalR602b</plasmid>
    </source>
</reference>
<dbReference type="GO" id="GO:0003677">
    <property type="term" value="F:DNA binding"/>
    <property type="evidence" value="ECO:0007669"/>
    <property type="project" value="UniProtKB-KW"/>
</dbReference>
<evidence type="ECO:0000259" key="3">
    <source>
        <dbReference type="Pfam" id="PF11972"/>
    </source>
</evidence>
<dbReference type="InterPro" id="IPR011670">
    <property type="entry name" value="DUF1612"/>
</dbReference>
<dbReference type="InterPro" id="IPR021068">
    <property type="entry name" value="HTH_DNA-bd"/>
</dbReference>
<protein>
    <submittedName>
        <fullName evidence="4">HTH DNA-binding domain-containing protein</fullName>
    </submittedName>
</protein>
<name>A0A0B4X6L2_9HYPH</name>
<geneLocation type="plasmid" evidence="4 5">
    <name>pRgalR602b</name>
</geneLocation>
<evidence type="ECO:0000313" key="5">
    <source>
        <dbReference type="Proteomes" id="UP000031368"/>
    </source>
</evidence>
<dbReference type="Pfam" id="PF07756">
    <property type="entry name" value="DUF1612"/>
    <property type="match status" value="1"/>
</dbReference>
<dbReference type="EMBL" id="CP006879">
    <property type="protein sequence ID" value="AJD43719.1"/>
    <property type="molecule type" value="Genomic_DNA"/>
</dbReference>
<feature type="region of interest" description="Disordered" evidence="1">
    <location>
        <begin position="37"/>
        <end position="56"/>
    </location>
</feature>
<feature type="domain" description="HTH DNA binding" evidence="3">
    <location>
        <begin position="108"/>
        <end position="161"/>
    </location>
</feature>
<keyword evidence="4" id="KW-0238">DNA-binding</keyword>
<dbReference type="HOGENOM" id="CLU_1642341_0_0_5"/>